<dbReference type="InterPro" id="IPR000667">
    <property type="entry name" value="Peptidase_S13"/>
</dbReference>
<evidence type="ECO:0000313" key="4">
    <source>
        <dbReference type="Proteomes" id="UP000199350"/>
    </source>
</evidence>
<keyword evidence="4" id="KW-1185">Reference proteome</keyword>
<comment type="similarity">
    <text evidence="1">Belongs to the peptidase S13 family.</text>
</comment>
<accession>A0A1G9P4T1</accession>
<dbReference type="OrthoDB" id="56883at2"/>
<evidence type="ECO:0000256" key="1">
    <source>
        <dbReference type="ARBA" id="ARBA00006096"/>
    </source>
</evidence>
<keyword evidence="3" id="KW-0645">Protease</keyword>
<evidence type="ECO:0000313" key="3">
    <source>
        <dbReference type="EMBL" id="SDL93511.1"/>
    </source>
</evidence>
<dbReference type="PANTHER" id="PTHR30023">
    <property type="entry name" value="D-ALANYL-D-ALANINE CARBOXYPEPTIDASE"/>
    <property type="match status" value="1"/>
</dbReference>
<protein>
    <submittedName>
        <fullName evidence="3">D-alanyl-D-alanine carboxypeptidase / D-alanyl-D-alanine-endopeptidase (Penicillin-binding protein 4)</fullName>
    </submittedName>
</protein>
<proteinExistence type="inferred from homology"/>
<dbReference type="Pfam" id="PF02113">
    <property type="entry name" value="Peptidase_S13"/>
    <property type="match status" value="2"/>
</dbReference>
<dbReference type="EMBL" id="LT629700">
    <property type="protein sequence ID" value="SDL93511.1"/>
    <property type="molecule type" value="Genomic_DNA"/>
</dbReference>
<dbReference type="GO" id="GO:0006508">
    <property type="term" value="P:proteolysis"/>
    <property type="evidence" value="ECO:0007669"/>
    <property type="project" value="InterPro"/>
</dbReference>
<keyword evidence="3" id="KW-0121">Carboxypeptidase</keyword>
<gene>
    <name evidence="3" type="ORF">SAMN04488535_1305</name>
</gene>
<dbReference type="GO" id="GO:0000270">
    <property type="term" value="P:peptidoglycan metabolic process"/>
    <property type="evidence" value="ECO:0007669"/>
    <property type="project" value="TreeGrafter"/>
</dbReference>
<dbReference type="Gene3D" id="3.40.710.10">
    <property type="entry name" value="DD-peptidase/beta-lactamase superfamily"/>
    <property type="match status" value="2"/>
</dbReference>
<reference evidence="4" key="1">
    <citation type="submission" date="2016-10" db="EMBL/GenBank/DDBJ databases">
        <authorList>
            <person name="Varghese N."/>
            <person name="Submissions S."/>
        </authorList>
    </citation>
    <scope>NUCLEOTIDE SEQUENCE [LARGE SCALE GENOMIC DNA]</scope>
    <source>
        <strain evidence="4">DSM 20632</strain>
    </source>
</reference>
<keyword evidence="2" id="KW-0378">Hydrolase</keyword>
<name>A0A1G9P4T1_9CORY</name>
<sequence>MKLWTWVTSAVALAAVAGVAGFGVVAQRELGALEVAPAYQLPAAAPLLVPASPEPVDERARDDALASLAADPALGTFHARISDAATGETVFDIQPDAALRPASSTKVLTGAAAITELGAADTITTQVVRGTQPGEVVIKAAGDVWMNAEGMDELARQIGEASSVSIDTSLWPAETMLPGWDPADIDAGYVAPLEPAMLNGGRGLDVTEGDVPRSHTPALDVAQALADRVGADTVGFGAAALGAEVVAQVQSPDLVTRLRAMMKNSDNVMAEAIGREVALHRGSSAPQATLDVLAERGFDVSGTTLADSSGLSTLNLITPALLDAVVLSAAQGSELAALLEALPVAHGEGTLEDRYEQLPGRGWVRAKTGTLDDTSALVGTVTSRAGNVYTFALLSNDSDILPARRALDTLASALRDY</sequence>
<organism evidence="3 4">
    <name type="scientific">Corynebacterium mycetoides</name>
    <dbReference type="NCBI Taxonomy" id="38302"/>
    <lineage>
        <taxon>Bacteria</taxon>
        <taxon>Bacillati</taxon>
        <taxon>Actinomycetota</taxon>
        <taxon>Actinomycetes</taxon>
        <taxon>Mycobacteriales</taxon>
        <taxon>Corynebacteriaceae</taxon>
        <taxon>Corynebacterium</taxon>
    </lineage>
</organism>
<dbReference type="InterPro" id="IPR012338">
    <property type="entry name" value="Beta-lactam/transpept-like"/>
</dbReference>
<dbReference type="NCBIfam" id="TIGR00666">
    <property type="entry name" value="PBP4"/>
    <property type="match status" value="1"/>
</dbReference>
<dbReference type="STRING" id="38302.SAMN04488535_1305"/>
<dbReference type="AlphaFoldDB" id="A0A1G9P4T1"/>
<dbReference type="PRINTS" id="PR00922">
    <property type="entry name" value="DADACBPTASE3"/>
</dbReference>
<dbReference type="Proteomes" id="UP000199350">
    <property type="component" value="Chromosome I"/>
</dbReference>
<dbReference type="GO" id="GO:0004185">
    <property type="term" value="F:serine-type carboxypeptidase activity"/>
    <property type="evidence" value="ECO:0007669"/>
    <property type="project" value="InterPro"/>
</dbReference>
<dbReference type="PANTHER" id="PTHR30023:SF0">
    <property type="entry name" value="PENICILLIN-SENSITIVE CARBOXYPEPTIDASE A"/>
    <property type="match status" value="1"/>
</dbReference>
<evidence type="ECO:0000256" key="2">
    <source>
        <dbReference type="ARBA" id="ARBA00022801"/>
    </source>
</evidence>
<dbReference type="RefSeq" id="WP_092150259.1">
    <property type="nucleotide sequence ID" value="NZ_LT629700.1"/>
</dbReference>
<dbReference type="SUPFAM" id="SSF56601">
    <property type="entry name" value="beta-lactamase/transpeptidase-like"/>
    <property type="match status" value="1"/>
</dbReference>